<name>A0A150SL78_SORCE</name>
<comment type="caution">
    <text evidence="3">The sequence shown here is derived from an EMBL/GenBank/DDBJ whole genome shotgun (WGS) entry which is preliminary data.</text>
</comment>
<protein>
    <recommendedName>
        <fullName evidence="2">Histidine kinase domain-containing protein</fullName>
    </recommendedName>
</protein>
<accession>A0A150SL78</accession>
<dbReference type="InterPro" id="IPR010559">
    <property type="entry name" value="Sig_transdc_His_kin_internal"/>
</dbReference>
<dbReference type="PANTHER" id="PTHR34220">
    <property type="entry name" value="SENSOR HISTIDINE KINASE YPDA"/>
    <property type="match status" value="1"/>
</dbReference>
<feature type="transmembrane region" description="Helical" evidence="1">
    <location>
        <begin position="53"/>
        <end position="71"/>
    </location>
</feature>
<dbReference type="EMBL" id="JEMB01000834">
    <property type="protein sequence ID" value="KYF93215.1"/>
    <property type="molecule type" value="Genomic_DNA"/>
</dbReference>
<dbReference type="InterPro" id="IPR036890">
    <property type="entry name" value="HATPase_C_sf"/>
</dbReference>
<feature type="transmembrane region" description="Helical" evidence="1">
    <location>
        <begin position="23"/>
        <end position="41"/>
    </location>
</feature>
<dbReference type="Gene3D" id="3.30.565.10">
    <property type="entry name" value="Histidine kinase-like ATPase, C-terminal domain"/>
    <property type="match status" value="1"/>
</dbReference>
<gene>
    <name evidence="3" type="ORF">BE17_48680</name>
</gene>
<dbReference type="InterPro" id="IPR003594">
    <property type="entry name" value="HATPase_dom"/>
</dbReference>
<evidence type="ECO:0000313" key="4">
    <source>
        <dbReference type="Proteomes" id="UP000075635"/>
    </source>
</evidence>
<evidence type="ECO:0000259" key="2">
    <source>
        <dbReference type="PROSITE" id="PS50109"/>
    </source>
</evidence>
<dbReference type="Proteomes" id="UP000075635">
    <property type="component" value="Unassembled WGS sequence"/>
</dbReference>
<sequence>MLAQTGGVAAAAHEPTSHGKAHLGKAVLITTAVLWLLDWVSTGRFDAREALGIAAWVSAVLGALTAVARRLDTQRMPVWRQLLALALTAGIASSLARIALLLLVMALPESFAEGPRQTLGATAVIGFFDGDALFGFWALLVELPRRIGAERRLEQERHALRQEAELARIRAALEPHFVLNTLNTIAGLVTEEPREARNLIATLGDLLRDAMQEPRRHRHTVREEVSWLRGFARILESRHVGRLAFEWDVDRSAEDCVLPALLLQPLLENAVHHGALRRPDRGRVALRIAHDADRLRCIVEDDGPGFDPGAARPGGRGLNLVRRRIALESAHASLRVDAKPGGRTRVEIVLPKRTA</sequence>
<evidence type="ECO:0000313" key="3">
    <source>
        <dbReference type="EMBL" id="KYF93215.1"/>
    </source>
</evidence>
<dbReference type="AlphaFoldDB" id="A0A150SL78"/>
<feature type="transmembrane region" description="Helical" evidence="1">
    <location>
        <begin position="83"/>
        <end position="107"/>
    </location>
</feature>
<dbReference type="PANTHER" id="PTHR34220:SF7">
    <property type="entry name" value="SENSOR HISTIDINE KINASE YPDA"/>
    <property type="match status" value="1"/>
</dbReference>
<reference evidence="3 4" key="1">
    <citation type="submission" date="2014-02" db="EMBL/GenBank/DDBJ databases">
        <title>The small core and large imbalanced accessory genome model reveals a collaborative survival strategy of Sorangium cellulosum strains in nature.</title>
        <authorList>
            <person name="Han K."/>
            <person name="Peng R."/>
            <person name="Blom J."/>
            <person name="Li Y.-Z."/>
        </authorList>
    </citation>
    <scope>NUCLEOTIDE SEQUENCE [LARGE SCALE GENOMIC DNA]</scope>
    <source>
        <strain evidence="3 4">So0011-07</strain>
    </source>
</reference>
<evidence type="ECO:0000256" key="1">
    <source>
        <dbReference type="SAM" id="Phobius"/>
    </source>
</evidence>
<dbReference type="InterPro" id="IPR005467">
    <property type="entry name" value="His_kinase_dom"/>
</dbReference>
<feature type="domain" description="Histidine kinase" evidence="2">
    <location>
        <begin position="262"/>
        <end position="354"/>
    </location>
</feature>
<dbReference type="GO" id="GO:0016020">
    <property type="term" value="C:membrane"/>
    <property type="evidence" value="ECO:0007669"/>
    <property type="project" value="InterPro"/>
</dbReference>
<dbReference type="Pfam" id="PF02518">
    <property type="entry name" value="HATPase_c"/>
    <property type="match status" value="1"/>
</dbReference>
<dbReference type="InterPro" id="IPR050640">
    <property type="entry name" value="Bact_2-comp_sensor_kinase"/>
</dbReference>
<feature type="transmembrane region" description="Helical" evidence="1">
    <location>
        <begin position="119"/>
        <end position="141"/>
    </location>
</feature>
<dbReference type="PROSITE" id="PS50109">
    <property type="entry name" value="HIS_KIN"/>
    <property type="match status" value="1"/>
</dbReference>
<dbReference type="SUPFAM" id="SSF55874">
    <property type="entry name" value="ATPase domain of HSP90 chaperone/DNA topoisomerase II/histidine kinase"/>
    <property type="match status" value="1"/>
</dbReference>
<proteinExistence type="predicted"/>
<organism evidence="3 4">
    <name type="scientific">Sorangium cellulosum</name>
    <name type="common">Polyangium cellulosum</name>
    <dbReference type="NCBI Taxonomy" id="56"/>
    <lineage>
        <taxon>Bacteria</taxon>
        <taxon>Pseudomonadati</taxon>
        <taxon>Myxococcota</taxon>
        <taxon>Polyangia</taxon>
        <taxon>Polyangiales</taxon>
        <taxon>Polyangiaceae</taxon>
        <taxon>Sorangium</taxon>
    </lineage>
</organism>
<dbReference type="GO" id="GO:0000155">
    <property type="term" value="F:phosphorelay sensor kinase activity"/>
    <property type="evidence" value="ECO:0007669"/>
    <property type="project" value="InterPro"/>
</dbReference>
<keyword evidence="1" id="KW-0812">Transmembrane</keyword>
<keyword evidence="1" id="KW-1133">Transmembrane helix</keyword>
<dbReference type="SMART" id="SM00387">
    <property type="entry name" value="HATPase_c"/>
    <property type="match status" value="1"/>
</dbReference>
<keyword evidence="1" id="KW-0472">Membrane</keyword>
<dbReference type="Pfam" id="PF06580">
    <property type="entry name" value="His_kinase"/>
    <property type="match status" value="1"/>
</dbReference>